<comment type="caution">
    <text evidence="1">The sequence shown here is derived from an EMBL/GenBank/DDBJ whole genome shotgun (WGS) entry which is preliminary data.</text>
</comment>
<organism evidence="1 2">
    <name type="scientific">Apiospora kogelbergensis</name>
    <dbReference type="NCBI Taxonomy" id="1337665"/>
    <lineage>
        <taxon>Eukaryota</taxon>
        <taxon>Fungi</taxon>
        <taxon>Dikarya</taxon>
        <taxon>Ascomycota</taxon>
        <taxon>Pezizomycotina</taxon>
        <taxon>Sordariomycetes</taxon>
        <taxon>Xylariomycetidae</taxon>
        <taxon>Amphisphaeriales</taxon>
        <taxon>Apiosporaceae</taxon>
        <taxon>Apiospora</taxon>
    </lineage>
</organism>
<dbReference type="Proteomes" id="UP001392437">
    <property type="component" value="Unassembled WGS sequence"/>
</dbReference>
<gene>
    <name evidence="1" type="ORF">PG999_003952</name>
</gene>
<dbReference type="AlphaFoldDB" id="A0AAW0R534"/>
<sequence>MHNEDSQTMRRGFFKTTAKARQYVTDFLRLVYAHTKETIEGEMGFSNRNGWRDLVVELVSSERLFDPAVQGIVNKMEAQLDWLKDRRRTEQVKHFVRHWLVLEHKRGTCFRAGYKFYICEFGIRVIAAPAELRFELWFGGTKFSSNHEPIKVVWQEGGTNS</sequence>
<proteinExistence type="predicted"/>
<dbReference type="EMBL" id="JAQQWP010000003">
    <property type="protein sequence ID" value="KAK8124034.1"/>
    <property type="molecule type" value="Genomic_DNA"/>
</dbReference>
<reference evidence="1 2" key="1">
    <citation type="submission" date="2023-01" db="EMBL/GenBank/DDBJ databases">
        <title>Analysis of 21 Apiospora genomes using comparative genomics revels a genus with tremendous synthesis potential of carbohydrate active enzymes and secondary metabolites.</title>
        <authorList>
            <person name="Sorensen T."/>
        </authorList>
    </citation>
    <scope>NUCLEOTIDE SEQUENCE [LARGE SCALE GENOMIC DNA]</scope>
    <source>
        <strain evidence="1 2">CBS 117206</strain>
    </source>
</reference>
<name>A0AAW0R534_9PEZI</name>
<evidence type="ECO:0000313" key="1">
    <source>
        <dbReference type="EMBL" id="KAK8124034.1"/>
    </source>
</evidence>
<accession>A0AAW0R534</accession>
<keyword evidence="2" id="KW-1185">Reference proteome</keyword>
<evidence type="ECO:0000313" key="2">
    <source>
        <dbReference type="Proteomes" id="UP001392437"/>
    </source>
</evidence>
<protein>
    <submittedName>
        <fullName evidence="1">Hsp70 family chaperone</fullName>
    </submittedName>
</protein>